<comment type="subcellular location">
    <subcellularLocation>
        <location evidence="1">Virion</location>
    </subcellularLocation>
</comment>
<sequence>MANKKINELDSRASLSLSDLLAVGDPTTGYLYKITITDLKSLTGAGVISFNGRVGSVVPAEGDYSLNQLSDVIITTAANGNIVKYNGSNWVNVPMYTGTIAQYVDGTGAYQTFPTLLSSDRLLTEVRNTTGATIAKGTVIYLNGSSGTLPTIAKAQANSEATSSTTYGVVQNDIANNANGYVVVIGNLTGIDTSAYNAGDILWLSPTVAGGYTTTKPSAPNNSVYIGIVTRSNNTAGTIEVKIQNGYELDELHNVAISSVANNQVLVYESSSTLWKNKSIATILGYTPISLSSLSASAPLSYNSGTGAFSISQATTSTDGYLSSTDWNTFNGKQNALTNPITGTGVSGRVAYFNGTTSQTSSANLTWDNTDNRLGIGLTNPQRSLEIYSATADSHLRLSGAAPTVSMGEAVTGAVYQAKFGLVTVNAQFVTGSLAGDFVIISQTGATIWATSGGEKMRLTSGGNLGIGTTAPGKNLEVVSAIRVTSNASTGFGASELQFFAHNGSSVVYGGGIFQTNSTFSYQQISPNQTNIYGSAANGIRIATANAPIIFATGNSDIDLSTARLTISSGGNVLVSTTTSNNAVFKLQVGDGSSDARSLFNSNNPYSIAVGNGASSLWYIGVNAQTASNGLQFYSNDLGSAVMTINTTGNVGIGTTSPGVKLSVFTSGMSFTSSTITYSAGSSQGFLLDNSAGTSQSGNAIWFANSGLYSAISSTRVDTGTWGTDLRFYTHPDAISNQYDVTERMRITSGGLVLIGATTTSSSAELQVFGNNGIRITNAASQYRQIYNSGGDLYFWNGSNQGYLSSGGVWTNASDISIKKDIEDIQYGLNEVLKLKPRYYKMKANDLEQIGFISQEVEQVIKELVSTDNLGMKGLSYGNLTAVLVKAIQEQQEQIEQLKTQIK</sequence>
<dbReference type="PROSITE" id="PS51688">
    <property type="entry name" value="ICA"/>
    <property type="match status" value="1"/>
</dbReference>
<gene>
    <name evidence="4" type="ORF">UFOVP617_42</name>
</gene>
<organism evidence="4">
    <name type="scientific">uncultured Caudovirales phage</name>
    <dbReference type="NCBI Taxonomy" id="2100421"/>
    <lineage>
        <taxon>Viruses</taxon>
        <taxon>Duplodnaviria</taxon>
        <taxon>Heunggongvirae</taxon>
        <taxon>Uroviricota</taxon>
        <taxon>Caudoviricetes</taxon>
        <taxon>Peduoviridae</taxon>
        <taxon>Maltschvirus</taxon>
        <taxon>Maltschvirus maltsch</taxon>
    </lineage>
</organism>
<protein>
    <submittedName>
        <fullName evidence="4">Intramolecular chaperone auto-processing domain containing protein</fullName>
    </submittedName>
</protein>
<dbReference type="Pfam" id="PF13884">
    <property type="entry name" value="Peptidase_S74"/>
    <property type="match status" value="1"/>
</dbReference>
<dbReference type="GO" id="GO:0098015">
    <property type="term" value="C:virus tail"/>
    <property type="evidence" value="ECO:0007669"/>
    <property type="project" value="UniProtKB-KW"/>
</dbReference>
<feature type="domain" description="Peptidase S74" evidence="3">
    <location>
        <begin position="814"/>
        <end position="902"/>
    </location>
</feature>
<proteinExistence type="predicted"/>
<dbReference type="InterPro" id="IPR030392">
    <property type="entry name" value="S74_ICA"/>
</dbReference>
<accession>A0A6J5N2Q0</accession>
<evidence type="ECO:0000256" key="2">
    <source>
        <dbReference type="ARBA" id="ARBA00022732"/>
    </source>
</evidence>
<evidence type="ECO:0000259" key="3">
    <source>
        <dbReference type="PROSITE" id="PS51688"/>
    </source>
</evidence>
<evidence type="ECO:0000313" key="4">
    <source>
        <dbReference type="EMBL" id="CAB4152962.1"/>
    </source>
</evidence>
<keyword evidence="2" id="KW-0946">Virion</keyword>
<name>A0A6J5N2Q0_9CAUD</name>
<evidence type="ECO:0000256" key="1">
    <source>
        <dbReference type="ARBA" id="ARBA00004328"/>
    </source>
</evidence>
<keyword evidence="2" id="KW-1227">Viral tail protein</keyword>
<reference evidence="4" key="1">
    <citation type="submission" date="2020-04" db="EMBL/GenBank/DDBJ databases">
        <authorList>
            <person name="Chiriac C."/>
            <person name="Salcher M."/>
            <person name="Ghai R."/>
            <person name="Kavagutti S V."/>
        </authorList>
    </citation>
    <scope>NUCLEOTIDE SEQUENCE</scope>
</reference>
<dbReference type="EMBL" id="LR796575">
    <property type="protein sequence ID" value="CAB4152962.1"/>
    <property type="molecule type" value="Genomic_DNA"/>
</dbReference>